<sequence length="818" mass="94844">MSLIQNLSTKKALKNTFYENSCFSQTVNFGQELSHCAGVSAAVLIAFHSGQIEGGILQKNELKELFNLINTKSQELYAIGYENSLNEDVVLVEGFIELMYIRNNFTADKRNILKVNNELSITIETPLAMKFDEQGEVIPFNDYREEWDYKRFPEVFRHYMASRSNAVLYANYHYITILTMGEKFMVIDGVPKYGLYWYENIDTLLIDLVSFVGNSKFTLHHARIFGDNDFDVILESLPGASNALQVTDFITLEDEEEDYERETFTSFHDDKLGELKEEAIALSEDQKKAETIKQDQVIEEDNEENDDNSVDPDTIKVFDNAAEIRNFLKELCRDRLENKEIELKLATDESDKCRINGCPYYADPIYRGAGAFCKLHISIACSCAVLVDGRSCETKGCKRKPKTFKLYCSTCLKERINAKKKSGEKIENNADNEEKNSHENDDDGEEEEEEDEKVPQWSEKKIKEIAMKIAKKFYKMILADPSLMIYFGITIRALNIRLGEHLQNGKNFDLAFMEIEVPHAQSLADLEYYVILYFWQLAGGIHLRNRTAGGDYWLPNMNRPGVLYVLLFENAVTDATRDTGINFAFRRSMRYRNFPVVTPKLHITLPKINRIIYQSEVLKKLGYDMKKSFFDIAKERDEGHQCDVCKMFFPSNSQLAKHKHELHQGRIHKCHLCPNTFKQRQLLKNHLKRVHGIIVPLIVKTKKTEYICEEKGCGAIFANDQKLYHHRIKVHVGRTKDCKVCGASFYFTNHLNTHLENIHGENVKRSRNTSNPTPFPCEFCDPVKYLKNPDVRNMHYRRCHKKELNKKREEEKLNKKKK</sequence>
<feature type="domain" description="C2H2-type" evidence="7">
    <location>
        <begin position="668"/>
        <end position="696"/>
    </location>
</feature>
<dbReference type="InterPro" id="IPR013087">
    <property type="entry name" value="Znf_C2H2_type"/>
</dbReference>
<gene>
    <name evidence="8" type="ORF">PVAND_016839</name>
</gene>
<keyword evidence="2" id="KW-0677">Repeat</keyword>
<proteinExistence type="predicted"/>
<dbReference type="AlphaFoldDB" id="A0A9J6BGD6"/>
<dbReference type="GO" id="GO:0000977">
    <property type="term" value="F:RNA polymerase II transcription regulatory region sequence-specific DNA binding"/>
    <property type="evidence" value="ECO:0007669"/>
    <property type="project" value="TreeGrafter"/>
</dbReference>
<feature type="domain" description="C2H2-type" evidence="7">
    <location>
        <begin position="640"/>
        <end position="668"/>
    </location>
</feature>
<evidence type="ECO:0000256" key="2">
    <source>
        <dbReference type="ARBA" id="ARBA00022737"/>
    </source>
</evidence>
<feature type="region of interest" description="Disordered" evidence="6">
    <location>
        <begin position="291"/>
        <end position="311"/>
    </location>
</feature>
<feature type="compositionally biased region" description="Basic and acidic residues" evidence="6">
    <location>
        <begin position="422"/>
        <end position="439"/>
    </location>
</feature>
<evidence type="ECO:0000259" key="7">
    <source>
        <dbReference type="PROSITE" id="PS50157"/>
    </source>
</evidence>
<evidence type="ECO:0000313" key="9">
    <source>
        <dbReference type="Proteomes" id="UP001107558"/>
    </source>
</evidence>
<accession>A0A9J6BGD6</accession>
<evidence type="ECO:0000256" key="3">
    <source>
        <dbReference type="ARBA" id="ARBA00022771"/>
    </source>
</evidence>
<comment type="caution">
    <text evidence="8">The sequence shown here is derived from an EMBL/GenBank/DDBJ whole genome shotgun (WGS) entry which is preliminary data.</text>
</comment>
<dbReference type="EMBL" id="JADBJN010000004">
    <property type="protein sequence ID" value="KAG5668932.1"/>
    <property type="molecule type" value="Genomic_DNA"/>
</dbReference>
<evidence type="ECO:0000256" key="1">
    <source>
        <dbReference type="ARBA" id="ARBA00022723"/>
    </source>
</evidence>
<dbReference type="Proteomes" id="UP001107558">
    <property type="component" value="Chromosome 4"/>
</dbReference>
<evidence type="ECO:0000256" key="4">
    <source>
        <dbReference type="ARBA" id="ARBA00022833"/>
    </source>
</evidence>
<dbReference type="GO" id="GO:0005634">
    <property type="term" value="C:nucleus"/>
    <property type="evidence" value="ECO:0007669"/>
    <property type="project" value="TreeGrafter"/>
</dbReference>
<keyword evidence="1" id="KW-0479">Metal-binding</keyword>
<dbReference type="SMART" id="SM00355">
    <property type="entry name" value="ZnF_C2H2"/>
    <property type="match status" value="5"/>
</dbReference>
<dbReference type="PROSITE" id="PS00028">
    <property type="entry name" value="ZINC_FINGER_C2H2_1"/>
    <property type="match status" value="4"/>
</dbReference>
<feature type="domain" description="C2H2-type" evidence="7">
    <location>
        <begin position="706"/>
        <end position="736"/>
    </location>
</feature>
<dbReference type="PROSITE" id="PS50157">
    <property type="entry name" value="ZINC_FINGER_C2H2_2"/>
    <property type="match status" value="4"/>
</dbReference>
<organism evidence="8 9">
    <name type="scientific">Polypedilum vanderplanki</name>
    <name type="common">Sleeping chironomid midge</name>
    <dbReference type="NCBI Taxonomy" id="319348"/>
    <lineage>
        <taxon>Eukaryota</taxon>
        <taxon>Metazoa</taxon>
        <taxon>Ecdysozoa</taxon>
        <taxon>Arthropoda</taxon>
        <taxon>Hexapoda</taxon>
        <taxon>Insecta</taxon>
        <taxon>Pterygota</taxon>
        <taxon>Neoptera</taxon>
        <taxon>Endopterygota</taxon>
        <taxon>Diptera</taxon>
        <taxon>Nematocera</taxon>
        <taxon>Chironomoidea</taxon>
        <taxon>Chironomidae</taxon>
        <taxon>Chironominae</taxon>
        <taxon>Polypedilum</taxon>
        <taxon>Polypedilum</taxon>
    </lineage>
</organism>
<evidence type="ECO:0000256" key="5">
    <source>
        <dbReference type="PROSITE-ProRule" id="PRU00042"/>
    </source>
</evidence>
<dbReference type="GO" id="GO:0008270">
    <property type="term" value="F:zinc ion binding"/>
    <property type="evidence" value="ECO:0007669"/>
    <property type="project" value="UniProtKB-KW"/>
</dbReference>
<dbReference type="InterPro" id="IPR036236">
    <property type="entry name" value="Znf_C2H2_sf"/>
</dbReference>
<dbReference type="PANTHER" id="PTHR24409:SF295">
    <property type="entry name" value="AZ2-RELATED"/>
    <property type="match status" value="1"/>
</dbReference>
<keyword evidence="4" id="KW-0862">Zinc</keyword>
<dbReference type="Gene3D" id="3.30.160.60">
    <property type="entry name" value="Classic Zinc Finger"/>
    <property type="match status" value="2"/>
</dbReference>
<dbReference type="GO" id="GO:0000981">
    <property type="term" value="F:DNA-binding transcription factor activity, RNA polymerase II-specific"/>
    <property type="evidence" value="ECO:0007669"/>
    <property type="project" value="TreeGrafter"/>
</dbReference>
<protein>
    <recommendedName>
        <fullName evidence="7">C2H2-type domain-containing protein</fullName>
    </recommendedName>
</protein>
<dbReference type="SUPFAM" id="SSF57667">
    <property type="entry name" value="beta-beta-alpha zinc fingers"/>
    <property type="match status" value="1"/>
</dbReference>
<evidence type="ECO:0000313" key="8">
    <source>
        <dbReference type="EMBL" id="KAG5668932.1"/>
    </source>
</evidence>
<feature type="domain" description="C2H2-type" evidence="7">
    <location>
        <begin position="736"/>
        <end position="759"/>
    </location>
</feature>
<keyword evidence="3 5" id="KW-0863">Zinc-finger</keyword>
<dbReference type="PANTHER" id="PTHR24409">
    <property type="entry name" value="ZINC FINGER PROTEIN 142"/>
    <property type="match status" value="1"/>
</dbReference>
<evidence type="ECO:0000256" key="6">
    <source>
        <dbReference type="SAM" id="MobiDB-lite"/>
    </source>
</evidence>
<reference evidence="8" key="1">
    <citation type="submission" date="2021-03" db="EMBL/GenBank/DDBJ databases">
        <title>Chromosome level genome of the anhydrobiotic midge Polypedilum vanderplanki.</title>
        <authorList>
            <person name="Yoshida Y."/>
            <person name="Kikawada T."/>
            <person name="Gusev O."/>
        </authorList>
    </citation>
    <scope>NUCLEOTIDE SEQUENCE</scope>
    <source>
        <strain evidence="8">NIAS01</strain>
        <tissue evidence="8">Whole body or cell culture</tissue>
    </source>
</reference>
<dbReference type="OrthoDB" id="8117402at2759"/>
<feature type="compositionally biased region" description="Acidic residues" evidence="6">
    <location>
        <begin position="297"/>
        <end position="310"/>
    </location>
</feature>
<name>A0A9J6BGD6_POLVA</name>
<feature type="region of interest" description="Disordered" evidence="6">
    <location>
        <begin position="422"/>
        <end position="456"/>
    </location>
</feature>
<feature type="compositionally biased region" description="Acidic residues" evidence="6">
    <location>
        <begin position="440"/>
        <end position="452"/>
    </location>
</feature>
<keyword evidence="9" id="KW-1185">Reference proteome</keyword>